<sequence>MGISIQWTPRTSDIKEKLGEAIREFINQQLTSGKHLGEDGTILFPEELVNVLQVPNLDEESFLKHMHDPNSILMKSFDRDVDSQGKRGSKRREKSSRIIILKPGLAEGKHSSMDSLDLSAHHIAQSNQKYKASAPFSVASIKRKLKNVMGREQSGVSPGGLSSLNESEEVSDPCQESPIVEGEGDILDTTDDLEKEFCDVDVEITISL</sequence>
<proteinExistence type="predicted"/>
<organism evidence="1 2">
    <name type="scientific">Melastoma candidum</name>
    <dbReference type="NCBI Taxonomy" id="119954"/>
    <lineage>
        <taxon>Eukaryota</taxon>
        <taxon>Viridiplantae</taxon>
        <taxon>Streptophyta</taxon>
        <taxon>Embryophyta</taxon>
        <taxon>Tracheophyta</taxon>
        <taxon>Spermatophyta</taxon>
        <taxon>Magnoliopsida</taxon>
        <taxon>eudicotyledons</taxon>
        <taxon>Gunneridae</taxon>
        <taxon>Pentapetalae</taxon>
        <taxon>rosids</taxon>
        <taxon>malvids</taxon>
        <taxon>Myrtales</taxon>
        <taxon>Melastomataceae</taxon>
        <taxon>Melastomatoideae</taxon>
        <taxon>Melastomateae</taxon>
        <taxon>Melastoma</taxon>
    </lineage>
</organism>
<evidence type="ECO:0000313" key="1">
    <source>
        <dbReference type="EMBL" id="KAI4338405.1"/>
    </source>
</evidence>
<keyword evidence="2" id="KW-1185">Reference proteome</keyword>
<protein>
    <submittedName>
        <fullName evidence="1">Uncharacterized protein</fullName>
    </submittedName>
</protein>
<name>A0ACB9NVV7_9MYRT</name>
<dbReference type="EMBL" id="CM042886">
    <property type="protein sequence ID" value="KAI4338405.1"/>
    <property type="molecule type" value="Genomic_DNA"/>
</dbReference>
<accession>A0ACB9NVV7</accession>
<dbReference type="Proteomes" id="UP001057402">
    <property type="component" value="Chromosome 7"/>
</dbReference>
<evidence type="ECO:0000313" key="2">
    <source>
        <dbReference type="Proteomes" id="UP001057402"/>
    </source>
</evidence>
<reference evidence="2" key="1">
    <citation type="journal article" date="2023" name="Front. Plant Sci.">
        <title>Chromosomal-level genome assembly of Melastoma candidum provides insights into trichome evolution.</title>
        <authorList>
            <person name="Zhong Y."/>
            <person name="Wu W."/>
            <person name="Sun C."/>
            <person name="Zou P."/>
            <person name="Liu Y."/>
            <person name="Dai S."/>
            <person name="Zhou R."/>
        </authorList>
    </citation>
    <scope>NUCLEOTIDE SEQUENCE [LARGE SCALE GENOMIC DNA]</scope>
</reference>
<comment type="caution">
    <text evidence="1">The sequence shown here is derived from an EMBL/GenBank/DDBJ whole genome shotgun (WGS) entry which is preliminary data.</text>
</comment>
<gene>
    <name evidence="1" type="ORF">MLD38_023469</name>
</gene>